<evidence type="ECO:0000313" key="2">
    <source>
        <dbReference type="EMBL" id="GFC81561.1"/>
    </source>
</evidence>
<gene>
    <name evidence="2" type="ORF">Tci_853531</name>
</gene>
<feature type="region of interest" description="Disordered" evidence="1">
    <location>
        <begin position="73"/>
        <end position="104"/>
    </location>
</feature>
<protein>
    <submittedName>
        <fullName evidence="2">Histone deacetylase 14</fullName>
    </submittedName>
</protein>
<accession>A0A699RG37</accession>
<feature type="non-terminal residue" evidence="2">
    <location>
        <position position="1"/>
    </location>
</feature>
<proteinExistence type="predicted"/>
<reference evidence="2" key="1">
    <citation type="journal article" date="2019" name="Sci. Rep.">
        <title>Draft genome of Tanacetum cinerariifolium, the natural source of mosquito coil.</title>
        <authorList>
            <person name="Yamashiro T."/>
            <person name="Shiraishi A."/>
            <person name="Satake H."/>
            <person name="Nakayama K."/>
        </authorList>
    </citation>
    <scope>NUCLEOTIDE SEQUENCE</scope>
</reference>
<dbReference type="EMBL" id="BKCJ011080350">
    <property type="protein sequence ID" value="GFC81561.1"/>
    <property type="molecule type" value="Genomic_DNA"/>
</dbReference>
<comment type="caution">
    <text evidence="2">The sequence shown here is derived from an EMBL/GenBank/DDBJ whole genome shotgun (WGS) entry which is preliminary data.</text>
</comment>
<feature type="non-terminal residue" evidence="2">
    <location>
        <position position="104"/>
    </location>
</feature>
<dbReference type="AlphaFoldDB" id="A0A699RG37"/>
<name>A0A699RG37_TANCI</name>
<sequence>RKHKFHPRPDSPLHLPIKEPVLRYLKFSAKGTKREVFGMPIPGSLITTDIQGASYYLEYLAKVAKHERYLAGETGSDLDSPASKPTKTAKKPKTTAPKVDPRPQ</sequence>
<evidence type="ECO:0000256" key="1">
    <source>
        <dbReference type="SAM" id="MobiDB-lite"/>
    </source>
</evidence>
<organism evidence="2">
    <name type="scientific">Tanacetum cinerariifolium</name>
    <name type="common">Dalmatian daisy</name>
    <name type="synonym">Chrysanthemum cinerariifolium</name>
    <dbReference type="NCBI Taxonomy" id="118510"/>
    <lineage>
        <taxon>Eukaryota</taxon>
        <taxon>Viridiplantae</taxon>
        <taxon>Streptophyta</taxon>
        <taxon>Embryophyta</taxon>
        <taxon>Tracheophyta</taxon>
        <taxon>Spermatophyta</taxon>
        <taxon>Magnoliopsida</taxon>
        <taxon>eudicotyledons</taxon>
        <taxon>Gunneridae</taxon>
        <taxon>Pentapetalae</taxon>
        <taxon>asterids</taxon>
        <taxon>campanulids</taxon>
        <taxon>Asterales</taxon>
        <taxon>Asteraceae</taxon>
        <taxon>Asteroideae</taxon>
        <taxon>Anthemideae</taxon>
        <taxon>Anthemidinae</taxon>
        <taxon>Tanacetum</taxon>
    </lineage>
</organism>